<protein>
    <submittedName>
        <fullName evidence="2">Uncharacterized protein</fullName>
    </submittedName>
</protein>
<evidence type="ECO:0000313" key="2">
    <source>
        <dbReference type="EMBL" id="KAG0659003.1"/>
    </source>
</evidence>
<reference evidence="2 3" key="1">
    <citation type="submission" date="2020-11" db="EMBL/GenBank/DDBJ databases">
        <title>Kefir isolates.</title>
        <authorList>
            <person name="Marcisauskas S."/>
            <person name="Kim Y."/>
            <person name="Blasche S."/>
        </authorList>
    </citation>
    <scope>NUCLEOTIDE SEQUENCE [LARGE SCALE GENOMIC DNA]</scope>
    <source>
        <strain evidence="2 3">KR</strain>
    </source>
</reference>
<sequence length="129" mass="14343">MGIVRKKDDDMCKLQSSLARSPSEYRSASSPTAVSDPDSDLAPYNESEQFHSEWLTTFVCIRLQASGDRTRPYFNRGGKMKSRVSNDEMTIPLAIEVGRSTFVRIGGFFDLTLRGPSARWLMSTGKGAI</sequence>
<feature type="compositionally biased region" description="Basic and acidic residues" evidence="1">
    <location>
        <begin position="1"/>
        <end position="12"/>
    </location>
</feature>
<organism evidence="2 3">
    <name type="scientific">Rhodotorula mucilaginosa</name>
    <name type="common">Yeast</name>
    <name type="synonym">Rhodotorula rubra</name>
    <dbReference type="NCBI Taxonomy" id="5537"/>
    <lineage>
        <taxon>Eukaryota</taxon>
        <taxon>Fungi</taxon>
        <taxon>Dikarya</taxon>
        <taxon>Basidiomycota</taxon>
        <taxon>Pucciniomycotina</taxon>
        <taxon>Microbotryomycetes</taxon>
        <taxon>Sporidiobolales</taxon>
        <taxon>Sporidiobolaceae</taxon>
        <taxon>Rhodotorula</taxon>
    </lineage>
</organism>
<dbReference type="EMBL" id="PUHQ01000059">
    <property type="protein sequence ID" value="KAG0659003.1"/>
    <property type="molecule type" value="Genomic_DNA"/>
</dbReference>
<proteinExistence type="predicted"/>
<name>A0A9P6VYZ6_RHOMI</name>
<evidence type="ECO:0000313" key="3">
    <source>
        <dbReference type="Proteomes" id="UP000777482"/>
    </source>
</evidence>
<feature type="compositionally biased region" description="Polar residues" evidence="1">
    <location>
        <begin position="14"/>
        <end position="33"/>
    </location>
</feature>
<feature type="region of interest" description="Disordered" evidence="1">
    <location>
        <begin position="1"/>
        <end position="44"/>
    </location>
</feature>
<evidence type="ECO:0000256" key="1">
    <source>
        <dbReference type="SAM" id="MobiDB-lite"/>
    </source>
</evidence>
<dbReference type="AlphaFoldDB" id="A0A9P6VYZ6"/>
<accession>A0A9P6VYZ6</accession>
<gene>
    <name evidence="2" type="ORF">C6P46_005388</name>
</gene>
<keyword evidence="3" id="KW-1185">Reference proteome</keyword>
<dbReference type="Proteomes" id="UP000777482">
    <property type="component" value="Unassembled WGS sequence"/>
</dbReference>
<comment type="caution">
    <text evidence="2">The sequence shown here is derived from an EMBL/GenBank/DDBJ whole genome shotgun (WGS) entry which is preliminary data.</text>
</comment>